<gene>
    <name evidence="4" type="ORF">BQ2448_6841</name>
</gene>
<keyword evidence="1 3" id="KW-0853">WD repeat</keyword>
<feature type="repeat" description="WD" evidence="3">
    <location>
        <begin position="245"/>
        <end position="279"/>
    </location>
</feature>
<dbReference type="PANTHER" id="PTHR10971">
    <property type="entry name" value="MRNA EXPORT FACTOR AND BUB3"/>
    <property type="match status" value="1"/>
</dbReference>
<dbReference type="EMBL" id="FMSP01000020">
    <property type="protein sequence ID" value="SCV74409.1"/>
    <property type="molecule type" value="Genomic_DNA"/>
</dbReference>
<accession>A0A238FNP5</accession>
<evidence type="ECO:0000256" key="1">
    <source>
        <dbReference type="ARBA" id="ARBA00022574"/>
    </source>
</evidence>
<dbReference type="Gene3D" id="2.130.10.10">
    <property type="entry name" value="YVTN repeat-like/Quinoprotein amine dehydrogenase"/>
    <property type="match status" value="1"/>
</dbReference>
<reference evidence="5" key="1">
    <citation type="submission" date="2016-09" db="EMBL/GenBank/DDBJ databases">
        <authorList>
            <person name="Jeantristanb JTB J.-T."/>
            <person name="Ricardo R."/>
        </authorList>
    </citation>
    <scope>NUCLEOTIDE SEQUENCE [LARGE SCALE GENOMIC DNA]</scope>
</reference>
<dbReference type="Pfam" id="PF00400">
    <property type="entry name" value="WD40"/>
    <property type="match status" value="3"/>
</dbReference>
<dbReference type="InterPro" id="IPR036322">
    <property type="entry name" value="WD40_repeat_dom_sf"/>
</dbReference>
<organism evidence="4 5">
    <name type="scientific">Microbotryum intermedium</name>
    <dbReference type="NCBI Taxonomy" id="269621"/>
    <lineage>
        <taxon>Eukaryota</taxon>
        <taxon>Fungi</taxon>
        <taxon>Dikarya</taxon>
        <taxon>Basidiomycota</taxon>
        <taxon>Pucciniomycotina</taxon>
        <taxon>Microbotryomycetes</taxon>
        <taxon>Microbotryales</taxon>
        <taxon>Microbotryaceae</taxon>
        <taxon>Microbotryum</taxon>
    </lineage>
</organism>
<dbReference type="PROSITE" id="PS50082">
    <property type="entry name" value="WD_REPEATS_2"/>
    <property type="match status" value="1"/>
</dbReference>
<dbReference type="SMART" id="SM00320">
    <property type="entry name" value="WD40"/>
    <property type="match status" value="4"/>
</dbReference>
<dbReference type="OrthoDB" id="10262475at2759"/>
<evidence type="ECO:0000256" key="2">
    <source>
        <dbReference type="ARBA" id="ARBA00022737"/>
    </source>
</evidence>
<dbReference type="AlphaFoldDB" id="A0A238FNP5"/>
<protein>
    <submittedName>
        <fullName evidence="4">BQ2448_6841 protein</fullName>
    </submittedName>
</protein>
<dbReference type="STRING" id="269621.A0A238FNP5"/>
<dbReference type="SUPFAM" id="SSF50978">
    <property type="entry name" value="WD40 repeat-like"/>
    <property type="match status" value="1"/>
</dbReference>
<sequence length="332" mass="36143">MSQELVLPPYADSVSSLAFHPTDSNLLITGSWDARVHLHDLTNPSTPKSLPTQGAILDVAWAPQSMTKIYYGGLAGQVRSVDFETGLDEVVSSHEQPVKCVEYSDQLNAVISASWDKTVHLTSPTASLVLPVAEKVYCLALSPTKLVIAMAGRLVWIYELKTLKDALEKGSKGEEVEVWQKRESSLKFMTRAVKCMPNDEGYVTTSIEGRVAVELFDPSPSVQAKKYAFKCHRQVIDGVDTVYPVQGLAFNPLYGTFVTGGGDATVSIWDPVAKKRLRQWPKYNAAVVALEFSKDGKRLAVGYSSEDAVEPGVYGVNVREVGDDAKGKSGGK</sequence>
<dbReference type="Proteomes" id="UP000198372">
    <property type="component" value="Unassembled WGS sequence"/>
</dbReference>
<evidence type="ECO:0000313" key="4">
    <source>
        <dbReference type="EMBL" id="SCV74409.1"/>
    </source>
</evidence>
<dbReference type="InterPro" id="IPR001680">
    <property type="entry name" value="WD40_rpt"/>
</dbReference>
<evidence type="ECO:0000256" key="3">
    <source>
        <dbReference type="PROSITE-ProRule" id="PRU00221"/>
    </source>
</evidence>
<keyword evidence="5" id="KW-1185">Reference proteome</keyword>
<dbReference type="InterPro" id="IPR015943">
    <property type="entry name" value="WD40/YVTN_repeat-like_dom_sf"/>
</dbReference>
<name>A0A238FNP5_9BASI</name>
<proteinExistence type="predicted"/>
<evidence type="ECO:0000313" key="5">
    <source>
        <dbReference type="Proteomes" id="UP000198372"/>
    </source>
</evidence>
<keyword evidence="2" id="KW-0677">Repeat</keyword>